<dbReference type="Proteomes" id="UP001329825">
    <property type="component" value="Chromosome 10"/>
</dbReference>
<feature type="region of interest" description="Disordered" evidence="6">
    <location>
        <begin position="1"/>
        <end position="101"/>
    </location>
</feature>
<dbReference type="InterPro" id="IPR035367">
    <property type="entry name" value="Nrap_D2"/>
</dbReference>
<feature type="domain" description="Nrap protein" evidence="9">
    <location>
        <begin position="533"/>
        <end position="670"/>
    </location>
</feature>
<keyword evidence="14" id="KW-1185">Reference proteome</keyword>
<keyword evidence="5" id="KW-0698">rRNA processing</keyword>
<protein>
    <recommendedName>
        <fullName evidence="5">U3 small nucleolar RNA-associated protein 22</fullName>
    </recommendedName>
</protein>
<feature type="compositionally biased region" description="Basic residues" evidence="6">
    <location>
        <begin position="1"/>
        <end position="23"/>
    </location>
</feature>
<dbReference type="InterPro" id="IPR035371">
    <property type="entry name" value="Nrap_D6"/>
</dbReference>
<dbReference type="GeneID" id="87959566"/>
<evidence type="ECO:0000256" key="1">
    <source>
        <dbReference type="ARBA" id="ARBA00004604"/>
    </source>
</evidence>
<dbReference type="Pfam" id="PF17407">
    <property type="entry name" value="Nrap_D6"/>
    <property type="match status" value="1"/>
</dbReference>
<feature type="domain" description="Nrap protein" evidence="11">
    <location>
        <begin position="908"/>
        <end position="1078"/>
    </location>
</feature>
<dbReference type="Pfam" id="PF03813">
    <property type="entry name" value="Nrap"/>
    <property type="match status" value="1"/>
</dbReference>
<feature type="domain" description="Nrap protein" evidence="10">
    <location>
        <begin position="699"/>
        <end position="906"/>
    </location>
</feature>
<keyword evidence="5" id="KW-0690">Ribosome biogenesis</keyword>
<dbReference type="Gene3D" id="3.30.70.3030">
    <property type="match status" value="1"/>
</dbReference>
<evidence type="ECO:0000259" key="10">
    <source>
        <dbReference type="Pfam" id="PF17405"/>
    </source>
</evidence>
<evidence type="ECO:0000313" key="13">
    <source>
        <dbReference type="EMBL" id="WRT70438.1"/>
    </source>
</evidence>
<reference evidence="13 14" key="1">
    <citation type="submission" date="2024-01" db="EMBL/GenBank/DDBJ databases">
        <title>Comparative genomics of Cryptococcus and Kwoniella reveals pathogenesis evolution and contrasting modes of karyotype evolution via chromosome fusion or intercentromeric recombination.</title>
        <authorList>
            <person name="Coelho M.A."/>
            <person name="David-Palma M."/>
            <person name="Shea T."/>
            <person name="Bowers K."/>
            <person name="McGinley-Smith S."/>
            <person name="Mohammad A.W."/>
            <person name="Gnirke A."/>
            <person name="Yurkov A.M."/>
            <person name="Nowrousian M."/>
            <person name="Sun S."/>
            <person name="Cuomo C.A."/>
            <person name="Heitman J."/>
        </authorList>
    </citation>
    <scope>NUCLEOTIDE SEQUENCE [LARGE SCALE GENOMIC DNA]</scope>
    <source>
        <strain evidence="13">CBS 11374</strain>
    </source>
</reference>
<dbReference type="Pfam" id="PF17405">
    <property type="entry name" value="Nrap_D4"/>
    <property type="match status" value="1"/>
</dbReference>
<dbReference type="Pfam" id="PF17403">
    <property type="entry name" value="Nrap_D2"/>
    <property type="match status" value="1"/>
</dbReference>
<dbReference type="PANTHER" id="PTHR17972">
    <property type="entry name" value="NUCLEOLAR RNA-ASSOCIATED PROTEIN"/>
    <property type="match status" value="1"/>
</dbReference>
<evidence type="ECO:0000259" key="11">
    <source>
        <dbReference type="Pfam" id="PF17406"/>
    </source>
</evidence>
<dbReference type="InterPro" id="IPR035369">
    <property type="entry name" value="Nrap_D4"/>
</dbReference>
<organism evidence="13 14">
    <name type="scientific">Kwoniella shivajii</name>
    <dbReference type="NCBI Taxonomy" id="564305"/>
    <lineage>
        <taxon>Eukaryota</taxon>
        <taxon>Fungi</taxon>
        <taxon>Dikarya</taxon>
        <taxon>Basidiomycota</taxon>
        <taxon>Agaricomycotina</taxon>
        <taxon>Tremellomycetes</taxon>
        <taxon>Tremellales</taxon>
        <taxon>Cryptococcaceae</taxon>
        <taxon>Kwoniella</taxon>
    </lineage>
</organism>
<evidence type="ECO:0000256" key="6">
    <source>
        <dbReference type="SAM" id="MobiDB-lite"/>
    </source>
</evidence>
<evidence type="ECO:0000259" key="7">
    <source>
        <dbReference type="Pfam" id="PF03813"/>
    </source>
</evidence>
<evidence type="ECO:0000256" key="5">
    <source>
        <dbReference type="RuleBase" id="RU364032"/>
    </source>
</evidence>
<keyword evidence="4 5" id="KW-0539">Nucleus</keyword>
<dbReference type="RefSeq" id="XP_062795177.1">
    <property type="nucleotide sequence ID" value="XM_062939126.1"/>
</dbReference>
<proteinExistence type="inferred from homology"/>
<evidence type="ECO:0000259" key="12">
    <source>
        <dbReference type="Pfam" id="PF17407"/>
    </source>
</evidence>
<feature type="domain" description="Nrap protein" evidence="12">
    <location>
        <begin position="1081"/>
        <end position="1214"/>
    </location>
</feature>
<dbReference type="Pfam" id="PF17406">
    <property type="entry name" value="Nrap_D5"/>
    <property type="match status" value="1"/>
</dbReference>
<comment type="subcellular location">
    <subcellularLocation>
        <location evidence="1 5">Nucleus</location>
        <location evidence="1 5">Nucleolus</location>
    </subcellularLocation>
</comment>
<dbReference type="InterPro" id="IPR035082">
    <property type="entry name" value="Nrap_D1"/>
</dbReference>
<accession>A0ABZ1D9G3</accession>
<evidence type="ECO:0000259" key="8">
    <source>
        <dbReference type="Pfam" id="PF17403"/>
    </source>
</evidence>
<feature type="compositionally biased region" description="Polar residues" evidence="6">
    <location>
        <begin position="75"/>
        <end position="87"/>
    </location>
</feature>
<evidence type="ECO:0000256" key="3">
    <source>
        <dbReference type="ARBA" id="ARBA00022884"/>
    </source>
</evidence>
<dbReference type="Pfam" id="PF17404">
    <property type="entry name" value="Nrap_D3"/>
    <property type="match status" value="1"/>
</dbReference>
<evidence type="ECO:0000259" key="9">
    <source>
        <dbReference type="Pfam" id="PF17404"/>
    </source>
</evidence>
<keyword evidence="3 5" id="KW-0694">RNA-binding</keyword>
<dbReference type="InterPro" id="IPR035370">
    <property type="entry name" value="Nrap_D5"/>
</dbReference>
<sequence>MSALKSLKRKASTSKDGQKKRTPAQRPSPSPSDAGFEDLETGENVESADTQDGLYDDPMIDRQASDESEDEEDGTVQSSGIIETENTPAAGPSRRQPSKNLYKAPTIEEMEKLRSVEQSGGTSFTLQLSALLESTLLSTTPHPSLKGLLSTIHSSIIGLPSLPGLSPLKAIKRIGDGVKIPFPGGDQWEPTKENVKWTLGWEKPEEIIIGGSWGVVGGYKKGKGEAGEVDLVVIMPSNLFSLKDRMDYRYFHKRAHYLSVIYAALQKSAKQAGPLNGVTLSWDSSMGDVRRPVIVVTAGKEQGLKHRLHIRIHAGISPALFPPSNLSPSKSLLRNDVPTPLYSSSILNDASHKSYLLHLHRLSQVLKPERTVDSYLAIWRIWATRRGIKRERGGSGWFASMILGWVVEGGEIGGASGVRENTKKVRGVGKGLGHWGAIRAAWEFLAHTNFSETPVFTNTVSDDTLPHSDFTKSFEDILVDPTGRFNVFAGWEKGEIQLLRHHARETLAMLEDENTDKFGETFLRNRKVGVEVFDESIKVDISLDNLRSLENSEHPSTIDMAAHAFAGILRQGLSDRAKLVYISPSSSSTLDIGIIYNPEHATRVIDIGPSSNSSQALKAEEFRQLWGEKAELRRFKDGSIAESVVWDLSRPEEATLIPGKIVRYLLRKHFAISEEQVHCLSSNVDWQSVTQIPVSARNATSLAGSEKQGFRPTLSAYDELYKLLKDIDSELPLAILNVTPASEMLRYSSTFVPHPIDVNRLPSSPTCINYVPYADVVVQFESSPKWPDDLSAIQKVKLALFEKLAKVIESRIPASKLTVVFDEGSSEIEDHASLDILLPQGVAFRLRIYHERERTLLQRVVYEDEPVFATSLPRPPRKLASPALEKHIRLFSYSTQHHSSITPLHHKYPSYSSASRLLKRWFASHMLSTHISAEIVELIMAKVYLDPGSLQTPASATAGFVRAITLLAEWDWKSEALFVPIFSVKEAATSSTEGRVKFPIEKRSEALKAFDSLRSKDKSEGANHGWVVITEEDEAGLRWTRGITKVIAGRVGTLAKATLMVVKRSSETGELDVKSLFITPLEQYDFLLYLTPSTLSKYSQSVTANSEEWEAKLKFRNLQASSSNDIRIGFDPAERYVEDLKRIYGDAVLLFWDKYGGRAIGGIWNPSKEASRSLKAFLGWNSNPVESDSALITINKDAILAEMVRLGRGLVEKVERRR</sequence>
<evidence type="ECO:0000313" key="14">
    <source>
        <dbReference type="Proteomes" id="UP001329825"/>
    </source>
</evidence>
<dbReference type="InterPro" id="IPR035368">
    <property type="entry name" value="Nrap_D3"/>
</dbReference>
<feature type="domain" description="Nrap protein" evidence="8">
    <location>
        <begin position="377"/>
        <end position="524"/>
    </location>
</feature>
<keyword evidence="5" id="KW-0687">Ribonucleoprotein</keyword>
<dbReference type="Gene3D" id="1.10.1410.10">
    <property type="match status" value="1"/>
</dbReference>
<name>A0ABZ1D9G3_9TREE</name>
<dbReference type="PANTHER" id="PTHR17972:SF0">
    <property type="entry name" value="NUCLEOLAR PROTEIN 6"/>
    <property type="match status" value="1"/>
</dbReference>
<comment type="similarity">
    <text evidence="2 5">Belongs to the NRAP family.</text>
</comment>
<feature type="domain" description="Nrap protein" evidence="7">
    <location>
        <begin position="229"/>
        <end position="363"/>
    </location>
</feature>
<gene>
    <name evidence="13" type="ORF">IL334_007436</name>
</gene>
<evidence type="ECO:0000256" key="2">
    <source>
        <dbReference type="ARBA" id="ARBA00006674"/>
    </source>
</evidence>
<evidence type="ECO:0000256" key="4">
    <source>
        <dbReference type="ARBA" id="ARBA00023242"/>
    </source>
</evidence>
<dbReference type="EMBL" id="CP141890">
    <property type="protein sequence ID" value="WRT70438.1"/>
    <property type="molecule type" value="Genomic_DNA"/>
</dbReference>
<dbReference type="InterPro" id="IPR005554">
    <property type="entry name" value="NOL6/Upt22"/>
</dbReference>